<accession>A0A5F8AU96</accession>
<dbReference type="PANTHER" id="PTHR41694">
    <property type="entry name" value="ENDOGENOUS RETROVIRUS GROUP K MEMBER POL PROTEIN"/>
    <property type="match status" value="1"/>
</dbReference>
<dbReference type="CDD" id="cd07557">
    <property type="entry name" value="trimeric_dUTPase"/>
    <property type="match status" value="1"/>
</dbReference>
<evidence type="ECO:0000256" key="4">
    <source>
        <dbReference type="ARBA" id="ARBA00022759"/>
    </source>
</evidence>
<dbReference type="GO" id="GO:0016787">
    <property type="term" value="F:hydrolase activity"/>
    <property type="evidence" value="ECO:0007669"/>
    <property type="project" value="UniProtKB-KW"/>
</dbReference>
<reference evidence="8" key="3">
    <citation type="submission" date="2025-08" db="UniProtKB">
        <authorList>
            <consortium name="Ensembl"/>
        </authorList>
    </citation>
    <scope>IDENTIFICATION</scope>
    <source>
        <strain evidence="8">17573</strain>
    </source>
</reference>
<keyword evidence="6" id="KW-0695">RNA-directed DNA polymerase</keyword>
<dbReference type="InterPro" id="IPR001584">
    <property type="entry name" value="Integrase_cat-core"/>
</dbReference>
<organism evidence="8 9">
    <name type="scientific">Macaca mulatta</name>
    <name type="common">Rhesus macaque</name>
    <dbReference type="NCBI Taxonomy" id="9544"/>
    <lineage>
        <taxon>Eukaryota</taxon>
        <taxon>Metazoa</taxon>
        <taxon>Chordata</taxon>
        <taxon>Craniata</taxon>
        <taxon>Vertebrata</taxon>
        <taxon>Euteleostomi</taxon>
        <taxon>Mammalia</taxon>
        <taxon>Eutheria</taxon>
        <taxon>Euarchontoglires</taxon>
        <taxon>Primates</taxon>
        <taxon>Haplorrhini</taxon>
        <taxon>Catarrhini</taxon>
        <taxon>Cercopithecidae</taxon>
        <taxon>Cercopithecinae</taxon>
        <taxon>Macaca</taxon>
    </lineage>
</organism>
<evidence type="ECO:0000256" key="5">
    <source>
        <dbReference type="ARBA" id="ARBA00022801"/>
    </source>
</evidence>
<dbReference type="Gene3D" id="3.30.420.10">
    <property type="entry name" value="Ribonuclease H-like superfamily/Ribonuclease H"/>
    <property type="match status" value="1"/>
</dbReference>
<dbReference type="GO" id="GO:0003964">
    <property type="term" value="F:RNA-directed DNA polymerase activity"/>
    <property type="evidence" value="ECO:0007669"/>
    <property type="project" value="UniProtKB-KW"/>
</dbReference>
<dbReference type="SMR" id="A0A5F8AU96"/>
<name>A0A5F8AU96_MACMU</name>
<sequence>MAPFLGGDQLATWWQVDYIEPLPSWKGQRFVLTGTDAYSGYRFAYFAWNASAKTTIHGLTECLIHHPGIPHNIASDQGTQFMAEKVWQWAHAHGIHWSYHVPHHPKAAGLIERWNGLLKSQLQCQLGDNTWQGWGEVLQKAMYALNQHPIYGIVSPIAKIHEFRNEGVEVEVASLALTPRDPLAKCLLPVPETLPSPGLEVLVPEGGTLPPGDTTMIPLHWKLRLPPGHFGLLPLSQQAKKGVTVLAGVIDVDYQDEISLLLHHGGKEEHVWNTGDPLGHLLVLPCPVIKVNGKLQQPNPGRTTNGPVPLGMKVWVTPLGKKKQDLLRCLLKAKGIQNGQQKKVVINTSYDHVTSCRYEDCNCYEYFLLLLKTCLCMYTLVLRKYLHVISFFLYHGT</sequence>
<dbReference type="GeneTree" id="ENSGT00960000187632"/>
<dbReference type="Gene3D" id="2.70.40.10">
    <property type="match status" value="1"/>
</dbReference>
<dbReference type="PROSITE" id="PS50994">
    <property type="entry name" value="INTEGRASE"/>
    <property type="match status" value="1"/>
</dbReference>
<evidence type="ECO:0000313" key="8">
    <source>
        <dbReference type="Ensembl" id="ENSMMUP00000081024.1"/>
    </source>
</evidence>
<dbReference type="Ensembl" id="ENSMMUT00000109528.1">
    <property type="protein sequence ID" value="ENSMMUP00000081024.1"/>
    <property type="gene ID" value="ENSMMUG00000060634.1"/>
</dbReference>
<dbReference type="UniPathway" id="UPA00610">
    <property type="reaction ID" value="UER00666"/>
</dbReference>
<keyword evidence="3" id="KW-0540">Nuclease</keyword>
<keyword evidence="9" id="KW-1185">Reference proteome</keyword>
<keyword evidence="2" id="KW-0548">Nucleotidyltransferase</keyword>
<evidence type="ECO:0000256" key="3">
    <source>
        <dbReference type="ARBA" id="ARBA00022722"/>
    </source>
</evidence>
<dbReference type="SUPFAM" id="SSF53098">
    <property type="entry name" value="Ribonuclease H-like"/>
    <property type="match status" value="1"/>
</dbReference>
<keyword evidence="4" id="KW-0255">Endonuclease</keyword>
<protein>
    <recommendedName>
        <fullName evidence="7">Integrase catalytic domain-containing protein</fullName>
    </recommendedName>
</protein>
<dbReference type="SUPFAM" id="SSF51283">
    <property type="entry name" value="dUTPase-like"/>
    <property type="match status" value="1"/>
</dbReference>
<evidence type="ECO:0000259" key="7">
    <source>
        <dbReference type="PROSITE" id="PS50994"/>
    </source>
</evidence>
<dbReference type="Pfam" id="PF00665">
    <property type="entry name" value="rve"/>
    <property type="match status" value="1"/>
</dbReference>
<dbReference type="InterPro" id="IPR033704">
    <property type="entry name" value="dUTPase_trimeric"/>
</dbReference>
<evidence type="ECO:0000256" key="2">
    <source>
        <dbReference type="ARBA" id="ARBA00022695"/>
    </source>
</evidence>
<keyword evidence="1" id="KW-0808">Transferase</keyword>
<dbReference type="OMA" id="NQHPIYG"/>
<keyword evidence="5" id="KW-0378">Hydrolase</keyword>
<dbReference type="VEuPathDB" id="HostDB:ENSMMUG00000060634"/>
<dbReference type="PANTHER" id="PTHR41694:SF3">
    <property type="entry name" value="RNA-DIRECTED DNA POLYMERASE-RELATED"/>
    <property type="match status" value="1"/>
</dbReference>
<dbReference type="Pfam" id="PF00692">
    <property type="entry name" value="dUTPase"/>
    <property type="match status" value="1"/>
</dbReference>
<reference evidence="8" key="4">
    <citation type="submission" date="2025-09" db="UniProtKB">
        <authorList>
            <consortium name="Ensembl"/>
        </authorList>
    </citation>
    <scope>IDENTIFICATION</scope>
    <source>
        <strain evidence="8">17573</strain>
    </source>
</reference>
<proteinExistence type="predicted"/>
<dbReference type="GO" id="GO:0003676">
    <property type="term" value="F:nucleic acid binding"/>
    <property type="evidence" value="ECO:0007669"/>
    <property type="project" value="InterPro"/>
</dbReference>
<dbReference type="InterPro" id="IPR029054">
    <property type="entry name" value="dUTPase-like"/>
</dbReference>
<evidence type="ECO:0000256" key="1">
    <source>
        <dbReference type="ARBA" id="ARBA00022679"/>
    </source>
</evidence>
<dbReference type="GO" id="GO:0006226">
    <property type="term" value="P:dUMP biosynthetic process"/>
    <property type="evidence" value="ECO:0007669"/>
    <property type="project" value="UniProtKB-UniPathway"/>
</dbReference>
<dbReference type="Proteomes" id="UP000006718">
    <property type="component" value="Chromosome 20"/>
</dbReference>
<dbReference type="InterPro" id="IPR036157">
    <property type="entry name" value="dUTPase-like_sf"/>
</dbReference>
<evidence type="ECO:0000256" key="6">
    <source>
        <dbReference type="ARBA" id="ARBA00022918"/>
    </source>
</evidence>
<evidence type="ECO:0000313" key="9">
    <source>
        <dbReference type="Proteomes" id="UP000006718"/>
    </source>
</evidence>
<dbReference type="InParanoid" id="A0A5F8AU96"/>
<feature type="domain" description="Integrase catalytic" evidence="7">
    <location>
        <begin position="1"/>
        <end position="167"/>
    </location>
</feature>
<dbReference type="AlphaFoldDB" id="A0A5F8AU96"/>
<reference evidence="9" key="1">
    <citation type="journal article" date="2007" name="Science">
        <title>Evolutionary and biomedical insights from the rhesus macaque genome.</title>
        <authorList>
            <person name="Gibbs R.A."/>
            <person name="Rogers J."/>
            <person name="Katze M.G."/>
            <person name="Bumgarner R."/>
            <person name="Weinstock G.M."/>
            <person name="Mardis E.R."/>
            <person name="Remington K.A."/>
            <person name="Strausberg R.L."/>
            <person name="Venter J.C."/>
            <person name="Wilson R.K."/>
            <person name="Batzer M.A."/>
            <person name="Bustamante C.D."/>
            <person name="Eichler E.E."/>
            <person name="Hahn M.W."/>
            <person name="Hardison R.C."/>
            <person name="Makova K.D."/>
            <person name="Miller W."/>
            <person name="Milosavljevic A."/>
            <person name="Palermo R.E."/>
            <person name="Siepel A."/>
            <person name="Sikela J.M."/>
            <person name="Attaway T."/>
            <person name="Bell S."/>
            <person name="Bernard K.E."/>
            <person name="Buhay C.J."/>
            <person name="Chandrabose M.N."/>
            <person name="Dao M."/>
            <person name="Davis C."/>
            <person name="Delehaunty K.D."/>
            <person name="Ding Y."/>
            <person name="Dinh H.H."/>
            <person name="Dugan-Rocha S."/>
            <person name="Fulton L.A."/>
            <person name="Gabisi R.A."/>
            <person name="Garner T.T."/>
            <person name="Godfrey J."/>
            <person name="Hawes A.C."/>
            <person name="Hernandez J."/>
            <person name="Hines S."/>
            <person name="Holder M."/>
            <person name="Hume J."/>
            <person name="Jhangiani S.N."/>
            <person name="Joshi V."/>
            <person name="Khan Z.M."/>
            <person name="Kirkness E.F."/>
            <person name="Cree A."/>
            <person name="Fowler R.G."/>
            <person name="Lee S."/>
            <person name="Lewis L.R."/>
            <person name="Li Z."/>
            <person name="Liu Y.-S."/>
            <person name="Moore S.M."/>
            <person name="Muzny D."/>
            <person name="Nazareth L.V."/>
            <person name="Ngo D.N."/>
            <person name="Okwuonu G.O."/>
            <person name="Pai G."/>
            <person name="Parker D."/>
            <person name="Paul H.A."/>
            <person name="Pfannkoch C."/>
            <person name="Pohl C.S."/>
            <person name="Rogers Y.-H.C."/>
            <person name="Ruiz S.J."/>
            <person name="Sabo A."/>
            <person name="Santibanez J."/>
            <person name="Schneider B.W."/>
            <person name="Smith S.M."/>
            <person name="Sodergren E."/>
            <person name="Svatek A.F."/>
            <person name="Utterback T.R."/>
            <person name="Vattathil S."/>
            <person name="Warren W."/>
            <person name="White C.S."/>
            <person name="Chinwalla A.T."/>
            <person name="Feng Y."/>
            <person name="Halpern A.L."/>
            <person name="Hillier L.W."/>
            <person name="Huang X."/>
            <person name="Minx P."/>
            <person name="Nelson J.O."/>
            <person name="Pepin K.H."/>
            <person name="Qin X."/>
            <person name="Sutton G.G."/>
            <person name="Venter E."/>
            <person name="Walenz B.P."/>
            <person name="Wallis J.W."/>
            <person name="Worley K.C."/>
            <person name="Yang S.-P."/>
            <person name="Jones S.M."/>
            <person name="Marra M.A."/>
            <person name="Rocchi M."/>
            <person name="Schein J.E."/>
            <person name="Baertsch R."/>
            <person name="Clarke L."/>
            <person name="Csuros M."/>
            <person name="Glasscock J."/>
            <person name="Harris R.A."/>
            <person name="Havlak P."/>
            <person name="Jackson A.R."/>
            <person name="Jiang H."/>
            <person name="Liu Y."/>
            <person name="Messina D.N."/>
            <person name="Shen Y."/>
            <person name="Song H.X.-Z."/>
            <person name="Wylie T."/>
            <person name="Zhang L."/>
            <person name="Birney E."/>
            <person name="Han K."/>
            <person name="Konkel M.K."/>
            <person name="Lee J."/>
            <person name="Smit A.F.A."/>
            <person name="Ullmer B."/>
            <person name="Wang H."/>
            <person name="Xing J."/>
            <person name="Burhans R."/>
            <person name="Cheng Z."/>
            <person name="Karro J.E."/>
            <person name="Ma J."/>
            <person name="Raney B."/>
            <person name="She X."/>
            <person name="Cox M.J."/>
            <person name="Demuth J.P."/>
            <person name="Dumas L.J."/>
            <person name="Han S.-G."/>
            <person name="Hopkins J."/>
            <person name="Karimpour-Fard A."/>
            <person name="Kim Y.H."/>
            <person name="Pollack J.R."/>
            <person name="Vinar T."/>
            <person name="Addo-Quaye C."/>
            <person name="Degenhardt J."/>
            <person name="Denby A."/>
            <person name="Hubisz M.J."/>
            <person name="Indap A."/>
            <person name="Kosiol C."/>
            <person name="Lahn B.T."/>
            <person name="Lawson H.A."/>
            <person name="Marklein A."/>
            <person name="Nielsen R."/>
            <person name="Vallender E.J."/>
            <person name="Clark A.G."/>
            <person name="Ferguson B."/>
            <person name="Hernandez R.D."/>
            <person name="Hirani K."/>
            <person name="Kehrer-Sawatzki H."/>
            <person name="Kolb J."/>
            <person name="Patil S."/>
            <person name="Pu L.-L."/>
            <person name="Ren Y."/>
            <person name="Smith D.G."/>
            <person name="Wheeler D.A."/>
            <person name="Schenck I."/>
            <person name="Ball E.V."/>
            <person name="Chen R."/>
            <person name="Cooper D.N."/>
            <person name="Giardine B."/>
            <person name="Hsu F."/>
            <person name="Kent W.J."/>
            <person name="Lesk A."/>
            <person name="Nelson D.L."/>
            <person name="O'brien W.E."/>
            <person name="Pruefer K."/>
            <person name="Stenson P.D."/>
            <person name="Wallace J.C."/>
            <person name="Ke H."/>
            <person name="Liu X.-M."/>
            <person name="Wang P."/>
            <person name="Xiang A.P."/>
            <person name="Yang F."/>
            <person name="Barber G.P."/>
            <person name="Haussler D."/>
            <person name="Karolchik D."/>
            <person name="Kern A.D."/>
            <person name="Kuhn R.M."/>
            <person name="Smith K.E."/>
            <person name="Zwieg A.S."/>
        </authorList>
    </citation>
    <scope>NUCLEOTIDE SEQUENCE [LARGE SCALE GENOMIC DNA]</scope>
    <source>
        <strain evidence="9">17573</strain>
    </source>
</reference>
<dbReference type="InterPro" id="IPR012337">
    <property type="entry name" value="RNaseH-like_sf"/>
</dbReference>
<dbReference type="InterPro" id="IPR036397">
    <property type="entry name" value="RNaseH_sf"/>
</dbReference>
<reference evidence="8" key="2">
    <citation type="submission" date="2019-01" db="EMBL/GenBank/DDBJ databases">
        <authorList>
            <person name="Graves T."/>
            <person name="Eichler E.E."/>
            <person name="Wilson R.K."/>
        </authorList>
    </citation>
    <scope>NUCLEOTIDE SEQUENCE [LARGE SCALE GENOMIC DNA]</scope>
    <source>
        <strain evidence="8">17573</strain>
    </source>
</reference>
<dbReference type="Bgee" id="ENSMMUG00000060634">
    <property type="expression patterns" value="Expressed in hindlimb stylopod muscle and 11 other cell types or tissues"/>
</dbReference>
<dbReference type="GO" id="GO:0015074">
    <property type="term" value="P:DNA integration"/>
    <property type="evidence" value="ECO:0007669"/>
    <property type="project" value="InterPro"/>
</dbReference>
<dbReference type="GO" id="GO:0004519">
    <property type="term" value="F:endonuclease activity"/>
    <property type="evidence" value="ECO:0007669"/>
    <property type="project" value="UniProtKB-KW"/>
</dbReference>